<gene>
    <name evidence="1" type="ORF">QAD02_002136</name>
</gene>
<proteinExistence type="predicted"/>
<organism evidence="1 2">
    <name type="scientific">Eretmocerus hayati</name>
    <dbReference type="NCBI Taxonomy" id="131215"/>
    <lineage>
        <taxon>Eukaryota</taxon>
        <taxon>Metazoa</taxon>
        <taxon>Ecdysozoa</taxon>
        <taxon>Arthropoda</taxon>
        <taxon>Hexapoda</taxon>
        <taxon>Insecta</taxon>
        <taxon>Pterygota</taxon>
        <taxon>Neoptera</taxon>
        <taxon>Endopterygota</taxon>
        <taxon>Hymenoptera</taxon>
        <taxon>Apocrita</taxon>
        <taxon>Proctotrupomorpha</taxon>
        <taxon>Chalcidoidea</taxon>
        <taxon>Aphelinidae</taxon>
        <taxon>Aphelininae</taxon>
        <taxon>Eretmocerus</taxon>
    </lineage>
</organism>
<comment type="caution">
    <text evidence="1">The sequence shown here is derived from an EMBL/GenBank/DDBJ whole genome shotgun (WGS) entry which is preliminary data.</text>
</comment>
<dbReference type="Proteomes" id="UP001239111">
    <property type="component" value="Chromosome 3"/>
</dbReference>
<evidence type="ECO:0000313" key="1">
    <source>
        <dbReference type="EMBL" id="KAJ8670877.1"/>
    </source>
</evidence>
<sequence length="218" mass="24776">MAEEELATKNVPPDIPFQCHPKQTTSLVVCVLCDSAYHKKNALTSGEDTRAVIACLKEKYIKYKNAYAQPDTAYKANKELLEKLQSGNEELRKKFHSSSVVNNTEASQCGVSIQNEANYRYLARIETLEDRNIELNAGNEVLLDKNELLKELNDGLEENNALLKQNTQLLEEKIANNTMRFNTTYAEMVTTEHKLKKNIPSIILEPKDNNKVVDMKKK</sequence>
<dbReference type="EMBL" id="CM056743">
    <property type="protein sequence ID" value="KAJ8670877.1"/>
    <property type="molecule type" value="Genomic_DNA"/>
</dbReference>
<keyword evidence="2" id="KW-1185">Reference proteome</keyword>
<reference evidence="1" key="1">
    <citation type="submission" date="2023-04" db="EMBL/GenBank/DDBJ databases">
        <title>A chromosome-level genome assembly of the parasitoid wasp Eretmocerus hayati.</title>
        <authorList>
            <person name="Zhong Y."/>
            <person name="Liu S."/>
            <person name="Liu Y."/>
        </authorList>
    </citation>
    <scope>NUCLEOTIDE SEQUENCE</scope>
    <source>
        <strain evidence="1">ZJU_SS_LIU_2023</strain>
    </source>
</reference>
<evidence type="ECO:0000313" key="2">
    <source>
        <dbReference type="Proteomes" id="UP001239111"/>
    </source>
</evidence>
<protein>
    <submittedName>
        <fullName evidence="1">Uncharacterized protein</fullName>
    </submittedName>
</protein>
<name>A0ACC2NIE5_9HYME</name>
<accession>A0ACC2NIE5</accession>